<proteinExistence type="predicted"/>
<accession>A0A3N9WPV7</accession>
<feature type="transmembrane region" description="Helical" evidence="6">
    <location>
        <begin position="258"/>
        <end position="276"/>
    </location>
</feature>
<feature type="compositionally biased region" description="Basic and acidic residues" evidence="5">
    <location>
        <begin position="395"/>
        <end position="404"/>
    </location>
</feature>
<dbReference type="EMBL" id="QGSY01000306">
    <property type="protein sequence ID" value="RQX02846.1"/>
    <property type="molecule type" value="Genomic_DNA"/>
</dbReference>
<sequence length="423" mass="43433">MRPLLLVAILARVPVAATAVVMTLHVLDLGRGFFAAGLVGAAMTVGSALGAPLLGRLVDRRGLRPMLLLTTAVSALFWATAPVLPYPVLLSAAFVGGLLTLPVFSVVRQSIAALVPPTERRQAYALDSMSVELSFMIGPAGAVALATSVSPTLTMYGVGGGIVLAGLTLLVLNPPTRARDEETTPARALPRRQWLTPRLIGLLAGGAASTLVIAGIDVSVVAMLRDAGQVDWTGVVLALWASCSLIGGFTYGALSRSLPSLILTLILGLVTIPIGLGSGQWWLLALMLLPSGAFTAPTVAATADAVSRLVPASVRGEAMGLHGSAMVVGVALGAPLAGAVIDATAPAWGFTATGLLGALIALAVLPTQSSHRHSEATAEPTTNSTVAPRSIPPPLDHRSRRAEEPPPANTPKRAPDQPFNHML</sequence>
<feature type="transmembrane region" description="Helical" evidence="6">
    <location>
        <begin position="318"/>
        <end position="341"/>
    </location>
</feature>
<organism evidence="8 9">
    <name type="scientific">Micromonospora arida</name>
    <dbReference type="NCBI Taxonomy" id="2203715"/>
    <lineage>
        <taxon>Bacteria</taxon>
        <taxon>Bacillati</taxon>
        <taxon>Actinomycetota</taxon>
        <taxon>Actinomycetes</taxon>
        <taxon>Micromonosporales</taxon>
        <taxon>Micromonosporaceae</taxon>
        <taxon>Micromonospora</taxon>
    </lineage>
</organism>
<evidence type="ECO:0000256" key="6">
    <source>
        <dbReference type="SAM" id="Phobius"/>
    </source>
</evidence>
<comment type="subcellular location">
    <subcellularLocation>
        <location evidence="1">Cell membrane</location>
        <topology evidence="1">Multi-pass membrane protein</topology>
    </subcellularLocation>
</comment>
<dbReference type="Pfam" id="PF07690">
    <property type="entry name" value="MFS_1"/>
    <property type="match status" value="1"/>
</dbReference>
<comment type="caution">
    <text evidence="8">The sequence shown here is derived from an EMBL/GenBank/DDBJ whole genome shotgun (WGS) entry which is preliminary data.</text>
</comment>
<feature type="transmembrane region" description="Helical" evidence="6">
    <location>
        <begin position="66"/>
        <end position="84"/>
    </location>
</feature>
<dbReference type="CDD" id="cd06173">
    <property type="entry name" value="MFS_MefA_like"/>
    <property type="match status" value="1"/>
</dbReference>
<feature type="transmembrane region" description="Helical" evidence="6">
    <location>
        <begin position="199"/>
        <end position="224"/>
    </location>
</feature>
<evidence type="ECO:0000256" key="5">
    <source>
        <dbReference type="SAM" id="MobiDB-lite"/>
    </source>
</evidence>
<evidence type="ECO:0000256" key="4">
    <source>
        <dbReference type="ARBA" id="ARBA00023136"/>
    </source>
</evidence>
<feature type="region of interest" description="Disordered" evidence="5">
    <location>
        <begin position="371"/>
        <end position="423"/>
    </location>
</feature>
<dbReference type="AlphaFoldDB" id="A0A3N9WPV7"/>
<evidence type="ECO:0000313" key="8">
    <source>
        <dbReference type="EMBL" id="RQX02846.1"/>
    </source>
</evidence>
<evidence type="ECO:0000259" key="7">
    <source>
        <dbReference type="PROSITE" id="PS50850"/>
    </source>
</evidence>
<evidence type="ECO:0000256" key="3">
    <source>
        <dbReference type="ARBA" id="ARBA00022989"/>
    </source>
</evidence>
<keyword evidence="3 6" id="KW-1133">Transmembrane helix</keyword>
<dbReference type="PROSITE" id="PS50850">
    <property type="entry name" value="MFS"/>
    <property type="match status" value="1"/>
</dbReference>
<keyword evidence="4 6" id="KW-0472">Membrane</keyword>
<feature type="transmembrane region" description="Helical" evidence="6">
    <location>
        <begin position="153"/>
        <end position="172"/>
    </location>
</feature>
<dbReference type="Gene3D" id="1.20.1250.20">
    <property type="entry name" value="MFS general substrate transporter like domains"/>
    <property type="match status" value="1"/>
</dbReference>
<dbReference type="GO" id="GO:0005886">
    <property type="term" value="C:plasma membrane"/>
    <property type="evidence" value="ECO:0007669"/>
    <property type="project" value="UniProtKB-SubCell"/>
</dbReference>
<feature type="domain" description="Major facilitator superfamily (MFS) profile" evidence="7">
    <location>
        <begin position="1"/>
        <end position="177"/>
    </location>
</feature>
<dbReference type="OrthoDB" id="4229605at2"/>
<dbReference type="InterPro" id="IPR020846">
    <property type="entry name" value="MFS_dom"/>
</dbReference>
<reference evidence="8 9" key="1">
    <citation type="submission" date="2018-05" db="EMBL/GenBank/DDBJ databases">
        <title>Micromonospora from Atacama Desert.</title>
        <authorList>
            <person name="Carro L."/>
            <person name="Goodfellow M."/>
            <person name="Klenk H.-P."/>
        </authorList>
    </citation>
    <scope>NUCLEOTIDE SEQUENCE [LARGE SCALE GENOMIC DNA]</scope>
    <source>
        <strain evidence="8 9">LB32</strain>
    </source>
</reference>
<dbReference type="InterPro" id="IPR011701">
    <property type="entry name" value="MFS"/>
</dbReference>
<feature type="transmembrane region" description="Helical" evidence="6">
    <location>
        <begin position="33"/>
        <end position="54"/>
    </location>
</feature>
<feature type="transmembrane region" description="Helical" evidence="6">
    <location>
        <begin position="123"/>
        <end position="147"/>
    </location>
</feature>
<protein>
    <submittedName>
        <fullName evidence="8">MFS transporter</fullName>
    </submittedName>
</protein>
<dbReference type="PANTHER" id="PTHR23542:SF1">
    <property type="entry name" value="MAJOR FACILITATOR SUPERFAMILY (MFS) PROFILE DOMAIN-CONTAINING PROTEIN"/>
    <property type="match status" value="1"/>
</dbReference>
<gene>
    <name evidence="8" type="ORF">DLJ58_30630</name>
</gene>
<dbReference type="PANTHER" id="PTHR23542">
    <property type="match status" value="1"/>
</dbReference>
<evidence type="ECO:0000256" key="1">
    <source>
        <dbReference type="ARBA" id="ARBA00004651"/>
    </source>
</evidence>
<feature type="transmembrane region" description="Helical" evidence="6">
    <location>
        <begin position="90"/>
        <end position="111"/>
    </location>
</feature>
<dbReference type="InterPro" id="IPR036259">
    <property type="entry name" value="MFS_trans_sf"/>
</dbReference>
<dbReference type="Proteomes" id="UP000266889">
    <property type="component" value="Unassembled WGS sequence"/>
</dbReference>
<evidence type="ECO:0000256" key="2">
    <source>
        <dbReference type="ARBA" id="ARBA00022692"/>
    </source>
</evidence>
<name>A0A3N9WPV7_9ACTN</name>
<feature type="transmembrane region" description="Helical" evidence="6">
    <location>
        <begin position="347"/>
        <end position="365"/>
    </location>
</feature>
<evidence type="ECO:0000313" key="9">
    <source>
        <dbReference type="Proteomes" id="UP000266889"/>
    </source>
</evidence>
<keyword evidence="9" id="KW-1185">Reference proteome</keyword>
<keyword evidence="2 6" id="KW-0812">Transmembrane</keyword>
<dbReference type="SUPFAM" id="SSF103473">
    <property type="entry name" value="MFS general substrate transporter"/>
    <property type="match status" value="1"/>
</dbReference>
<dbReference type="GO" id="GO:0022857">
    <property type="term" value="F:transmembrane transporter activity"/>
    <property type="evidence" value="ECO:0007669"/>
    <property type="project" value="InterPro"/>
</dbReference>
<feature type="transmembrane region" description="Helical" evidence="6">
    <location>
        <begin position="230"/>
        <end position="251"/>
    </location>
</feature>